<dbReference type="GO" id="GO:0016787">
    <property type="term" value="F:hydrolase activity"/>
    <property type="evidence" value="ECO:0007669"/>
    <property type="project" value="UniProtKB-KW"/>
</dbReference>
<dbReference type="Pfam" id="PF08386">
    <property type="entry name" value="Abhydrolase_4"/>
    <property type="match status" value="1"/>
</dbReference>
<keyword evidence="2 5" id="KW-0732">Signal</keyword>
<gene>
    <name evidence="8" type="ORF">EDF62_0586</name>
</gene>
<evidence type="ECO:0000256" key="5">
    <source>
        <dbReference type="SAM" id="SignalP"/>
    </source>
</evidence>
<dbReference type="PANTHER" id="PTHR43248">
    <property type="entry name" value="2-SUCCINYL-6-HYDROXY-2,4-CYCLOHEXADIENE-1-CARBOXYLATE SYNTHASE"/>
    <property type="match status" value="1"/>
</dbReference>
<dbReference type="AlphaFoldDB" id="A0A4R6S7Q9"/>
<feature type="signal peptide" evidence="5">
    <location>
        <begin position="1"/>
        <end position="35"/>
    </location>
</feature>
<evidence type="ECO:0000256" key="2">
    <source>
        <dbReference type="ARBA" id="ARBA00022729"/>
    </source>
</evidence>
<dbReference type="PROSITE" id="PS51257">
    <property type="entry name" value="PROKAR_LIPOPROTEIN"/>
    <property type="match status" value="1"/>
</dbReference>
<organism evidence="8 9">
    <name type="scientific">Leucobacter luti</name>
    <dbReference type="NCBI Taxonomy" id="340320"/>
    <lineage>
        <taxon>Bacteria</taxon>
        <taxon>Bacillati</taxon>
        <taxon>Actinomycetota</taxon>
        <taxon>Actinomycetes</taxon>
        <taxon>Micrococcales</taxon>
        <taxon>Microbacteriaceae</taxon>
        <taxon>Leucobacter</taxon>
    </lineage>
</organism>
<feature type="compositionally biased region" description="Low complexity" evidence="4">
    <location>
        <begin position="52"/>
        <end position="63"/>
    </location>
</feature>
<keyword evidence="9" id="KW-1185">Reference proteome</keyword>
<sequence>MRHMWTVNKTRNSRAGRAMLGVLALTLALSGCAHLTPGLPDGSGARSGELTASESVPPSEAAARQASDFPEVYEQQISWRACSASDGLDRGLAQALEDADVDVSEIRCGTVLAPFDWTDPNDTDQITLAVVHIPATGDAPIGTLLGNPGGPGATGVDFMLGMPLSPGFEPVLEQYDLLGFDPRGIGNSTPLDCDGGGSEILAIQIGTCVATNPIAHTMGTSQVARDMELLRALIDAEKLDFFGYSYGTMLGASYATLFPNRVGRMVLDSAENAQWASPIHRFDQSVAIANATVSLATSCRTEFRDEVEVCPFVDEDSLLRVLSELNETPLVASDGTELSGDLLQAYLTETLYQSHYERGRALDQIALALLGDQDAIDGVAAIFASNEGSVDLAMEIVTCHSFPIEPDIPGLLAHIRETGMPRLLGGPEITDDTLAPFVDLSCYALPESGLDITERFDASEADPILVIGITGDHATPYQYAKELVEELGNATLLTLDGQGHAASYSGRSTCIDSAVTSYLLSGDLPKPDTVCRDDDRS</sequence>
<dbReference type="InterPro" id="IPR000073">
    <property type="entry name" value="AB_hydrolase_1"/>
</dbReference>
<accession>A0A4R6S7Q9</accession>
<feature type="region of interest" description="Disordered" evidence="4">
    <location>
        <begin position="38"/>
        <end position="67"/>
    </location>
</feature>
<evidence type="ECO:0000313" key="9">
    <source>
        <dbReference type="Proteomes" id="UP000295601"/>
    </source>
</evidence>
<dbReference type="PANTHER" id="PTHR43248:SF29">
    <property type="entry name" value="TRIPEPTIDYL AMINOPEPTIDASE"/>
    <property type="match status" value="1"/>
</dbReference>
<evidence type="ECO:0000259" key="6">
    <source>
        <dbReference type="Pfam" id="PF00561"/>
    </source>
</evidence>
<evidence type="ECO:0000256" key="3">
    <source>
        <dbReference type="ARBA" id="ARBA00022801"/>
    </source>
</evidence>
<name>A0A4R6S7Q9_9MICO</name>
<reference evidence="8 9" key="1">
    <citation type="submission" date="2019-03" db="EMBL/GenBank/DDBJ databases">
        <title>Genomic analyses of the natural microbiome of Caenorhabditis elegans.</title>
        <authorList>
            <person name="Samuel B."/>
        </authorList>
    </citation>
    <scope>NUCLEOTIDE SEQUENCE [LARGE SCALE GENOMIC DNA]</scope>
    <source>
        <strain evidence="8 9">JUb18</strain>
    </source>
</reference>
<feature type="domain" description="AB hydrolase-1" evidence="6">
    <location>
        <begin position="147"/>
        <end position="275"/>
    </location>
</feature>
<dbReference type="Gene3D" id="3.40.50.1820">
    <property type="entry name" value="alpha/beta hydrolase"/>
    <property type="match status" value="1"/>
</dbReference>
<proteinExistence type="inferred from homology"/>
<evidence type="ECO:0000256" key="1">
    <source>
        <dbReference type="ARBA" id="ARBA00010088"/>
    </source>
</evidence>
<dbReference type="InterPro" id="IPR051601">
    <property type="entry name" value="Serine_prot/Carboxylest_S33"/>
</dbReference>
<dbReference type="InterPro" id="IPR013595">
    <property type="entry name" value="Pept_S33_TAP-like_C"/>
</dbReference>
<protein>
    <submittedName>
        <fullName evidence="8">Pimeloyl-ACP methyl ester carboxylesterase</fullName>
    </submittedName>
</protein>
<evidence type="ECO:0000259" key="7">
    <source>
        <dbReference type="Pfam" id="PF08386"/>
    </source>
</evidence>
<keyword evidence="3" id="KW-0378">Hydrolase</keyword>
<comment type="caution">
    <text evidence="8">The sequence shown here is derived from an EMBL/GenBank/DDBJ whole genome shotgun (WGS) entry which is preliminary data.</text>
</comment>
<dbReference type="InterPro" id="IPR029058">
    <property type="entry name" value="AB_hydrolase_fold"/>
</dbReference>
<evidence type="ECO:0000313" key="8">
    <source>
        <dbReference type="EMBL" id="TDP95892.1"/>
    </source>
</evidence>
<evidence type="ECO:0000256" key="4">
    <source>
        <dbReference type="SAM" id="MobiDB-lite"/>
    </source>
</evidence>
<dbReference type="Pfam" id="PF00561">
    <property type="entry name" value="Abhydrolase_1"/>
    <property type="match status" value="1"/>
</dbReference>
<dbReference type="SUPFAM" id="SSF53474">
    <property type="entry name" value="alpha/beta-Hydrolases"/>
    <property type="match status" value="1"/>
</dbReference>
<dbReference type="OrthoDB" id="3252468at2"/>
<feature type="domain" description="Peptidase S33 tripeptidyl aminopeptidase-like C-terminal" evidence="7">
    <location>
        <begin position="440"/>
        <end position="531"/>
    </location>
</feature>
<dbReference type="EMBL" id="SNYA01000001">
    <property type="protein sequence ID" value="TDP95892.1"/>
    <property type="molecule type" value="Genomic_DNA"/>
</dbReference>
<comment type="similarity">
    <text evidence="1">Belongs to the peptidase S33 family.</text>
</comment>
<dbReference type="Proteomes" id="UP000295601">
    <property type="component" value="Unassembled WGS sequence"/>
</dbReference>
<feature type="chain" id="PRO_5020963808" evidence="5">
    <location>
        <begin position="36"/>
        <end position="537"/>
    </location>
</feature>